<proteinExistence type="predicted"/>
<dbReference type="EMBL" id="JAOB01000013">
    <property type="protein sequence ID" value="EUA68816.1"/>
    <property type="molecule type" value="Genomic_DNA"/>
</dbReference>
<sequence>MCQAKTSGCGCPTMLWYSMPMADLSRSKCQALSAKALGVND</sequence>
<accession>X8DLB8</accession>
<reference evidence="1" key="1">
    <citation type="submission" date="2014-01" db="EMBL/GenBank/DDBJ databases">
        <authorList>
            <person name="Brown-Elliot B."/>
            <person name="Wallace R."/>
            <person name="Lenaerts A."/>
            <person name="Ordway D."/>
            <person name="DeGroote M.A."/>
            <person name="Parker T."/>
            <person name="Sizemore C."/>
            <person name="Tallon L.J."/>
            <person name="Sadzewicz L.K."/>
            <person name="Sengamalay N."/>
            <person name="Fraser C.M."/>
            <person name="Hine E."/>
            <person name="Shefchek K.A."/>
            <person name="Das S.P."/>
            <person name="Tettelin H."/>
        </authorList>
    </citation>
    <scope>NUCLEOTIDE SEQUENCE [LARGE SCALE GENOMIC DNA]</scope>
    <source>
        <strain evidence="1">4042</strain>
    </source>
</reference>
<comment type="caution">
    <text evidence="1">The sequence shown here is derived from an EMBL/GenBank/DDBJ whole genome shotgun (WGS) entry which is preliminary data.</text>
</comment>
<gene>
    <name evidence="1" type="ORF">I553_2004</name>
</gene>
<protein>
    <submittedName>
        <fullName evidence="1">Uncharacterized protein</fullName>
    </submittedName>
</protein>
<name>X8DLB8_MYCXE</name>
<evidence type="ECO:0000313" key="1">
    <source>
        <dbReference type="EMBL" id="EUA68816.1"/>
    </source>
</evidence>
<dbReference type="AlphaFoldDB" id="X8DLB8"/>
<organism evidence="1">
    <name type="scientific">Mycobacterium xenopi 4042</name>
    <dbReference type="NCBI Taxonomy" id="1299334"/>
    <lineage>
        <taxon>Bacteria</taxon>
        <taxon>Bacillati</taxon>
        <taxon>Actinomycetota</taxon>
        <taxon>Actinomycetes</taxon>
        <taxon>Mycobacteriales</taxon>
        <taxon>Mycobacteriaceae</taxon>
        <taxon>Mycobacterium</taxon>
    </lineage>
</organism>